<dbReference type="EMBL" id="JACHLD010000014">
    <property type="protein sequence ID" value="MBB4804713.1"/>
    <property type="molecule type" value="Genomic_DNA"/>
</dbReference>
<sequence length="1032" mass="112102">MTLTELSIKRPLLIITAFTALILFGILGYTSLNYNLLPTFETGNISIRTVLPGASPEEIQNKISKPIEEAVSTVEGIDKVTSSSLQNVSSIQVALKSGVSDVQAQQDIERAINQIKSTLPDNIDDPVVNRLSTDNFAILNISATGNISSKDLYLLIDKDIKPKLSSVKGVGQINIIGGQPREIKILLDNSKLQMYGLSAKQVFQTVAANSISIPGGNISGEKENLSITINGDYKQVSPLSEIVLKDNGSGSRVLLSDVAAVSDAQQKTTTLNRMNNKPGVGIQIFKTNDANAVDVSQQVKDKLNELKKTYKAQGFNYEIASDQSIYTLSSADAVMHDLFMAVIIVGLVMLLFLHSLRSSFFVMVAIPSAMIPTFIVMYAMGFSLNLMTLLALSLVIGILVDDSIVVLENIFRHMEMGKKKEQAALDGRNEIGFTALAITLVDVVVFLPMAFAGGLIGGILREFAVVVVVSTLMSLLVAFTLTPLMASRFARLEHLTKQTLWGRIILGFENLLENVKNTYGELLNWVLQNKRYLFIVVILLIAGSVSLVPSGFIGSSFAGDSDRGELAIQLETAADTPIRQTNLLVKQAEQLMLKHPEVKNVYTLVGTQTGAKGDGENLAELSVTLIDKTKRDFTADQFGVTARNEIEKIPGLQVTVIPTSITGGVNAPIQVVVKGTDIDSLYSAAAKIKQVVMQTAGTDYVRYSTKGTVKQIKITPQRDRIAKLGLTLPDVAQSIQLAFNGNDDTEFMQGDDIYKINVEISQTDKQDIEAIRNLSLNGSKGQLIKLWQVADVEEVMGQSILQRSDRQNSITITSAAVGRPSGTIVQDIQAAVDKAGYPAGIEVDFQGDSKNQKDAFMSLGIALIIAILLVYMVMVSLYESLVYPFVVIFSVPVALIGALLAIALTMNQLTIFTIIGIIMLLGLVTKNGILIVDFANHLKEKGFSAKEALIEAGKERLRPIIMTTFAMILGMLPLALSQSPGSEFKNGMAWVLIGGLTSSFLLTLFLVPAVYMIVEKLMVRFKSNSKHTDRNF</sequence>
<dbReference type="InterPro" id="IPR027463">
    <property type="entry name" value="AcrB_DN_DC_subdom"/>
</dbReference>
<dbReference type="AlphaFoldDB" id="A0A7W7J1Y1"/>
<dbReference type="InterPro" id="IPR001036">
    <property type="entry name" value="Acrflvin-R"/>
</dbReference>
<feature type="transmembrane region" description="Helical" evidence="1">
    <location>
        <begin position="988"/>
        <end position="1014"/>
    </location>
</feature>
<dbReference type="SUPFAM" id="SSF82693">
    <property type="entry name" value="Multidrug efflux transporter AcrB pore domain, PN1, PN2, PC1 and PC2 subdomains"/>
    <property type="match status" value="3"/>
</dbReference>
<feature type="transmembrane region" description="Helical" evidence="1">
    <location>
        <begin position="386"/>
        <end position="411"/>
    </location>
</feature>
<accession>A0A7W7J1Y1</accession>
<evidence type="ECO:0000313" key="3">
    <source>
        <dbReference type="Proteomes" id="UP000561681"/>
    </source>
</evidence>
<dbReference type="Gene3D" id="1.20.1640.10">
    <property type="entry name" value="Multidrug efflux transporter AcrB transmembrane domain"/>
    <property type="match status" value="2"/>
</dbReference>
<dbReference type="PANTHER" id="PTHR32063:SF0">
    <property type="entry name" value="SWARMING MOTILITY PROTEIN SWRC"/>
    <property type="match status" value="1"/>
</dbReference>
<dbReference type="Gene3D" id="3.30.70.1440">
    <property type="entry name" value="Multidrug efflux transporter AcrB pore domain"/>
    <property type="match status" value="1"/>
</dbReference>
<feature type="transmembrane region" description="Helical" evidence="1">
    <location>
        <begin position="855"/>
        <end position="874"/>
    </location>
</feature>
<feature type="transmembrane region" description="Helical" evidence="1">
    <location>
        <begin position="881"/>
        <end position="904"/>
    </location>
</feature>
<dbReference type="SUPFAM" id="SSF82714">
    <property type="entry name" value="Multidrug efflux transporter AcrB TolC docking domain, DN and DC subdomains"/>
    <property type="match status" value="2"/>
</dbReference>
<feature type="transmembrane region" description="Helical" evidence="1">
    <location>
        <begin position="431"/>
        <end position="451"/>
    </location>
</feature>
<dbReference type="Gene3D" id="3.30.70.1320">
    <property type="entry name" value="Multidrug efflux transporter AcrB pore domain like"/>
    <property type="match status" value="1"/>
</dbReference>
<dbReference type="SUPFAM" id="SSF82866">
    <property type="entry name" value="Multidrug efflux transporter AcrB transmembrane domain"/>
    <property type="match status" value="2"/>
</dbReference>
<dbReference type="PRINTS" id="PR00702">
    <property type="entry name" value="ACRIFLAVINRP"/>
</dbReference>
<dbReference type="RefSeq" id="WP_184168211.1">
    <property type="nucleotide sequence ID" value="NZ_JACHLD010000014.1"/>
</dbReference>
<feature type="transmembrane region" description="Helical" evidence="1">
    <location>
        <begin position="333"/>
        <end position="353"/>
    </location>
</feature>
<reference evidence="2 3" key="1">
    <citation type="submission" date="2020-08" db="EMBL/GenBank/DDBJ databases">
        <title>Functional genomics of gut bacteria from endangered species of beetles.</title>
        <authorList>
            <person name="Carlos-Shanley C."/>
        </authorList>
    </citation>
    <scope>NUCLEOTIDE SEQUENCE [LARGE SCALE GENOMIC DNA]</scope>
    <source>
        <strain evidence="2 3">S00142</strain>
    </source>
</reference>
<feature type="transmembrane region" description="Helical" evidence="1">
    <location>
        <begin position="12"/>
        <end position="32"/>
    </location>
</feature>
<evidence type="ECO:0000256" key="1">
    <source>
        <dbReference type="SAM" id="Phobius"/>
    </source>
</evidence>
<name>A0A7W7J1Y1_9FLAO</name>
<evidence type="ECO:0000313" key="2">
    <source>
        <dbReference type="EMBL" id="MBB4804713.1"/>
    </source>
</evidence>
<keyword evidence="3" id="KW-1185">Reference proteome</keyword>
<proteinExistence type="predicted"/>
<dbReference type="GO" id="GO:0005886">
    <property type="term" value="C:plasma membrane"/>
    <property type="evidence" value="ECO:0007669"/>
    <property type="project" value="TreeGrafter"/>
</dbReference>
<keyword evidence="1" id="KW-1133">Transmembrane helix</keyword>
<organism evidence="2 3">
    <name type="scientific">Flavobacterium nitrogenifigens</name>
    <dbReference type="NCBI Taxonomy" id="1617283"/>
    <lineage>
        <taxon>Bacteria</taxon>
        <taxon>Pseudomonadati</taxon>
        <taxon>Bacteroidota</taxon>
        <taxon>Flavobacteriia</taxon>
        <taxon>Flavobacteriales</taxon>
        <taxon>Flavobacteriaceae</taxon>
        <taxon>Flavobacterium</taxon>
    </lineage>
</organism>
<feature type="transmembrane region" description="Helical" evidence="1">
    <location>
        <begin position="360"/>
        <end position="380"/>
    </location>
</feature>
<dbReference type="Gene3D" id="3.30.2090.10">
    <property type="entry name" value="Multidrug efflux transporter AcrB TolC docking domain, DN and DC subdomains"/>
    <property type="match status" value="2"/>
</dbReference>
<dbReference type="GO" id="GO:0042910">
    <property type="term" value="F:xenobiotic transmembrane transporter activity"/>
    <property type="evidence" value="ECO:0007669"/>
    <property type="project" value="TreeGrafter"/>
</dbReference>
<feature type="transmembrane region" description="Helical" evidence="1">
    <location>
        <begin position="910"/>
        <end position="936"/>
    </location>
</feature>
<gene>
    <name evidence="2" type="ORF">HNP37_004811</name>
</gene>
<feature type="transmembrane region" description="Helical" evidence="1">
    <location>
        <begin position="957"/>
        <end position="976"/>
    </location>
</feature>
<keyword evidence="1" id="KW-0812">Transmembrane</keyword>
<feature type="transmembrane region" description="Helical" evidence="1">
    <location>
        <begin position="463"/>
        <end position="486"/>
    </location>
</feature>
<comment type="caution">
    <text evidence="2">The sequence shown here is derived from an EMBL/GenBank/DDBJ whole genome shotgun (WGS) entry which is preliminary data.</text>
</comment>
<feature type="transmembrane region" description="Helical" evidence="1">
    <location>
        <begin position="532"/>
        <end position="553"/>
    </location>
</feature>
<dbReference type="Gene3D" id="3.30.70.1430">
    <property type="entry name" value="Multidrug efflux transporter AcrB pore domain"/>
    <property type="match status" value="2"/>
</dbReference>
<protein>
    <submittedName>
        <fullName evidence="2">HAE1 family hydrophobic/amphiphilic exporter-1</fullName>
    </submittedName>
</protein>
<dbReference type="Proteomes" id="UP000561681">
    <property type="component" value="Unassembled WGS sequence"/>
</dbReference>
<dbReference type="Pfam" id="PF00873">
    <property type="entry name" value="ACR_tran"/>
    <property type="match status" value="1"/>
</dbReference>
<keyword evidence="1" id="KW-0472">Membrane</keyword>
<dbReference type="PANTHER" id="PTHR32063">
    <property type="match status" value="1"/>
</dbReference>